<dbReference type="PANTHER" id="PTHR43217">
    <property type="entry name" value="SUCCINATE SEMIALDEHYDE DEHYDROGENASE [NAD(P)+] SAD"/>
    <property type="match status" value="1"/>
</dbReference>
<evidence type="ECO:0000256" key="3">
    <source>
        <dbReference type="ARBA" id="ARBA00022857"/>
    </source>
</evidence>
<organism evidence="6 7">
    <name type="scientific">Rhodococcus rhodochrous KG-21</name>
    <dbReference type="NCBI Taxonomy" id="1441923"/>
    <lineage>
        <taxon>Bacteria</taxon>
        <taxon>Bacillati</taxon>
        <taxon>Actinomycetota</taxon>
        <taxon>Actinomycetes</taxon>
        <taxon>Mycobacteriales</taxon>
        <taxon>Nocardiaceae</taxon>
        <taxon>Rhodococcus</taxon>
    </lineage>
</organism>
<evidence type="ECO:0000256" key="1">
    <source>
        <dbReference type="ARBA" id="ARBA00009986"/>
    </source>
</evidence>
<reference evidence="7" key="2">
    <citation type="submission" date="2015-01" db="EMBL/GenBank/DDBJ databases">
        <title>Draft genome sequence of potential hydrocarbon metabolising strain of Rhodococcus rhodochrous.</title>
        <authorList>
            <person name="Aggarwal R.K."/>
            <person name="Dawar C."/>
        </authorList>
    </citation>
    <scope>NUCLEOTIDE SEQUENCE [LARGE SCALE GENOMIC DNA]</scope>
    <source>
        <strain evidence="7">KG-21</strain>
    </source>
</reference>
<dbReference type="InterPro" id="IPR015590">
    <property type="entry name" value="Aldehyde_DH_dom"/>
</dbReference>
<comment type="similarity">
    <text evidence="1">Belongs to the aldehyde dehydrogenase family.</text>
</comment>
<dbReference type="AlphaFoldDB" id="A0A0M8PBU4"/>
<dbReference type="FunFam" id="3.40.309.10:FF:000010">
    <property type="entry name" value="Gamma-aminobutyraldehyde dehydrogenase"/>
    <property type="match status" value="1"/>
</dbReference>
<evidence type="ECO:0000313" key="6">
    <source>
        <dbReference type="EMBL" id="KOS53236.1"/>
    </source>
</evidence>
<feature type="domain" description="Aldehyde dehydrogenase" evidence="5">
    <location>
        <begin position="4"/>
        <end position="461"/>
    </location>
</feature>
<sequence length="465" mass="49889">MASTELRTLTTVNPATGQVLESYPVFTADDIEQSLVETNVATGAWRTVPVEERAHRLATVSDILLARRDELALLITREMGKPLPEARAEIDKCAWNCRQYAQDGPGYLAPETLATPAQSSQLVYEPLGVILAVMPWNFPMWQVFRFAVPAILAGNTVLLKHAPNVTGTALAIERVLTDAGLPAGLLRTLVIAEEDVPDTVDRLIRDPRVAAVTLTGSTRAGAHVAAAAGRALKKSVLELGGSDPLVVLADADLETAAAHAAKSRLLCAGQTCIAAKRIIVHRDVADRFEQLFVEAVESMRVGDPTAPETDIGPLARADIVDQIERQVRESVRLGATVLCGGERIDGDGHYFAPTVITNVSRDMPVVAEETFGPVAALLRVHDDEEAIAVANDTEYGLAASVWSRDVEHALEVGSRIESGCLFVNSLVSSDPRVPFGGIKRSGYGRELGAAGIREFTNMRSVWVAP</sequence>
<dbReference type="EMBL" id="AZYO01000140">
    <property type="protein sequence ID" value="KOS53236.1"/>
    <property type="molecule type" value="Genomic_DNA"/>
</dbReference>
<proteinExistence type="inferred from homology"/>
<dbReference type="Proteomes" id="UP000037712">
    <property type="component" value="Unassembled WGS sequence"/>
</dbReference>
<dbReference type="RefSeq" id="WP_054375246.1">
    <property type="nucleotide sequence ID" value="NZ_AZYO01000140.1"/>
</dbReference>
<keyword evidence="2" id="KW-0816">Tricarboxylic acid cycle</keyword>
<protein>
    <submittedName>
        <fullName evidence="6">Succinate-semialdehyde dehydrogenase</fullName>
    </submittedName>
</protein>
<name>A0A0M8PBU4_RHORH</name>
<dbReference type="InterPro" id="IPR016161">
    <property type="entry name" value="Ald_DH/histidinol_DH"/>
</dbReference>
<accession>A0A0M8PBU4</accession>
<evidence type="ECO:0000256" key="4">
    <source>
        <dbReference type="ARBA" id="ARBA00023002"/>
    </source>
</evidence>
<dbReference type="FunFam" id="3.40.605.10:FF:000012">
    <property type="entry name" value="NAD-dependent succinate-semialdehyde dehydrogenase"/>
    <property type="match status" value="1"/>
</dbReference>
<dbReference type="SUPFAM" id="SSF53720">
    <property type="entry name" value="ALDH-like"/>
    <property type="match status" value="1"/>
</dbReference>
<dbReference type="PANTHER" id="PTHR43217:SF1">
    <property type="entry name" value="SUCCINATE SEMIALDEHYDE DEHYDROGENASE [NAD(P)+] SAD"/>
    <property type="match status" value="1"/>
</dbReference>
<dbReference type="Gene3D" id="3.40.605.10">
    <property type="entry name" value="Aldehyde Dehydrogenase, Chain A, domain 1"/>
    <property type="match status" value="1"/>
</dbReference>
<dbReference type="InterPro" id="IPR044148">
    <property type="entry name" value="ALDH_GabD1-like"/>
</dbReference>
<dbReference type="PATRIC" id="fig|1441923.3.peg.5803"/>
<dbReference type="Gene3D" id="3.40.309.10">
    <property type="entry name" value="Aldehyde Dehydrogenase, Chain A, domain 2"/>
    <property type="match status" value="1"/>
</dbReference>
<dbReference type="PROSITE" id="PS00070">
    <property type="entry name" value="ALDEHYDE_DEHYDR_CYS"/>
    <property type="match status" value="1"/>
</dbReference>
<keyword evidence="4" id="KW-0560">Oxidoreductase</keyword>
<dbReference type="InterPro" id="IPR016162">
    <property type="entry name" value="Ald_DH_N"/>
</dbReference>
<evidence type="ECO:0000256" key="2">
    <source>
        <dbReference type="ARBA" id="ARBA00022532"/>
    </source>
</evidence>
<dbReference type="CDD" id="cd07100">
    <property type="entry name" value="ALDH_SSADH1_GabD1"/>
    <property type="match status" value="1"/>
</dbReference>
<dbReference type="GO" id="GO:0006099">
    <property type="term" value="P:tricarboxylic acid cycle"/>
    <property type="evidence" value="ECO:0007669"/>
    <property type="project" value="UniProtKB-KW"/>
</dbReference>
<comment type="caution">
    <text evidence="6">The sequence shown here is derived from an EMBL/GenBank/DDBJ whole genome shotgun (WGS) entry which is preliminary data.</text>
</comment>
<evidence type="ECO:0000313" key="7">
    <source>
        <dbReference type="Proteomes" id="UP000037712"/>
    </source>
</evidence>
<dbReference type="InterPro" id="IPR047110">
    <property type="entry name" value="GABD/Sad-like"/>
</dbReference>
<dbReference type="InterPro" id="IPR016163">
    <property type="entry name" value="Ald_DH_C"/>
</dbReference>
<gene>
    <name evidence="6" type="ORF">Z051_26640</name>
</gene>
<dbReference type="GO" id="GO:0004030">
    <property type="term" value="F:aldehyde dehydrogenase [NAD(P)+] activity"/>
    <property type="evidence" value="ECO:0007669"/>
    <property type="project" value="InterPro"/>
</dbReference>
<dbReference type="Pfam" id="PF00171">
    <property type="entry name" value="Aldedh"/>
    <property type="match status" value="1"/>
</dbReference>
<evidence type="ECO:0000259" key="5">
    <source>
        <dbReference type="Pfam" id="PF00171"/>
    </source>
</evidence>
<reference evidence="6 7" key="1">
    <citation type="journal article" date="2015" name="Genome Announc.">
        <title>Draft Genome Sequence of Rhodococcus rhodochrous Strain KG-21, a Soil Isolate from Oil Fields of Krishna-Godavari Basin, India.</title>
        <authorList>
            <person name="Dawar C."/>
            <person name="Aggarwal R.K."/>
        </authorList>
    </citation>
    <scope>NUCLEOTIDE SEQUENCE [LARGE SCALE GENOMIC DNA]</scope>
    <source>
        <strain evidence="6 7">KG-21</strain>
    </source>
</reference>
<dbReference type="InterPro" id="IPR016160">
    <property type="entry name" value="Ald_DH_CS_CYS"/>
</dbReference>
<dbReference type="GO" id="GO:0004777">
    <property type="term" value="F:succinate-semialdehyde dehydrogenase (NAD+) activity"/>
    <property type="evidence" value="ECO:0007669"/>
    <property type="project" value="TreeGrafter"/>
</dbReference>
<keyword evidence="3" id="KW-0521">NADP</keyword>